<dbReference type="Proteomes" id="UP000289952">
    <property type="component" value="Chromosome"/>
</dbReference>
<dbReference type="EMBL" id="LR214972">
    <property type="protein sequence ID" value="VEU63057.1"/>
    <property type="molecule type" value="Genomic_DNA"/>
</dbReference>
<dbReference type="AlphaFoldDB" id="A0A449ADK7"/>
<proteinExistence type="predicted"/>
<organism evidence="1 2">
    <name type="scientific">Mycoplasmopsis bovirhinis</name>
    <dbReference type="NCBI Taxonomy" id="29553"/>
    <lineage>
        <taxon>Bacteria</taxon>
        <taxon>Bacillati</taxon>
        <taxon>Mycoplasmatota</taxon>
        <taxon>Mycoplasmoidales</taxon>
        <taxon>Metamycoplasmataceae</taxon>
        <taxon>Mycoplasmopsis</taxon>
    </lineage>
</organism>
<reference evidence="1 2" key="1">
    <citation type="submission" date="2019-01" db="EMBL/GenBank/DDBJ databases">
        <authorList>
            <consortium name="Pathogen Informatics"/>
        </authorList>
    </citation>
    <scope>NUCLEOTIDE SEQUENCE [LARGE SCALE GENOMIC DNA]</scope>
    <source>
        <strain evidence="1 2">NCTC10118</strain>
    </source>
</reference>
<keyword evidence="2" id="KW-1185">Reference proteome</keyword>
<protein>
    <submittedName>
        <fullName evidence="1">Uncharacterized protein</fullName>
    </submittedName>
</protein>
<accession>A0A449ADK7</accession>
<evidence type="ECO:0000313" key="1">
    <source>
        <dbReference type="EMBL" id="VEU63057.1"/>
    </source>
</evidence>
<dbReference type="RefSeq" id="WP_129621251.1">
    <property type="nucleotide sequence ID" value="NZ_LR214972.1"/>
</dbReference>
<gene>
    <name evidence="1" type="ORF">NCTC10118_00271</name>
</gene>
<name>A0A449ADK7_9BACT</name>
<evidence type="ECO:0000313" key="2">
    <source>
        <dbReference type="Proteomes" id="UP000289952"/>
    </source>
</evidence>
<sequence>MPKKLKSLFWLFIGFSGISAFFVPKTLKQIVIKDWYDNLSTNKFEIRGQGITTALTEDNQVVNIPVNNDYELKLLLNPGFETENEDY</sequence>